<dbReference type="EC" id="3.1.4.4" evidence="2"/>
<dbReference type="InterPro" id="IPR016555">
    <property type="entry name" value="PLipase_D_euk"/>
</dbReference>
<reference evidence="8" key="1">
    <citation type="submission" date="2020-07" db="EMBL/GenBank/DDBJ databases">
        <title>Multicomponent nature underlies the extraordinary mechanical properties of spider dragline silk.</title>
        <authorList>
            <person name="Kono N."/>
            <person name="Nakamura H."/>
            <person name="Mori M."/>
            <person name="Yoshida Y."/>
            <person name="Ohtoshi R."/>
            <person name="Malay A.D."/>
            <person name="Moran D.A.P."/>
            <person name="Tomita M."/>
            <person name="Numata K."/>
            <person name="Arakawa K."/>
        </authorList>
    </citation>
    <scope>NUCLEOTIDE SEQUENCE</scope>
</reference>
<dbReference type="CDD" id="cd09138">
    <property type="entry name" value="PLDc_vPLD1_2_yPLD_like_1"/>
    <property type="match status" value="1"/>
</dbReference>
<evidence type="ECO:0000256" key="3">
    <source>
        <dbReference type="ARBA" id="ARBA00022737"/>
    </source>
</evidence>
<comment type="caution">
    <text evidence="8">The sequence shown here is derived from an EMBL/GenBank/DDBJ whole genome shotgun (WGS) entry which is preliminary data.</text>
</comment>
<dbReference type="GO" id="GO:0060627">
    <property type="term" value="P:regulation of vesicle-mediated transport"/>
    <property type="evidence" value="ECO:0007669"/>
    <property type="project" value="TreeGrafter"/>
</dbReference>
<evidence type="ECO:0000256" key="4">
    <source>
        <dbReference type="ARBA" id="ARBA00022801"/>
    </source>
</evidence>
<evidence type="ECO:0000313" key="8">
    <source>
        <dbReference type="EMBL" id="GFQ75188.1"/>
    </source>
</evidence>
<dbReference type="PANTHER" id="PTHR18896">
    <property type="entry name" value="PHOSPHOLIPASE D"/>
    <property type="match status" value="1"/>
</dbReference>
<dbReference type="PIRSF" id="PIRSF009376">
    <property type="entry name" value="Phospholipase_D_euk"/>
    <property type="match status" value="1"/>
</dbReference>
<dbReference type="FunFam" id="3.30.870.10:FF:000011">
    <property type="entry name" value="Phospholipase"/>
    <property type="match status" value="1"/>
</dbReference>
<dbReference type="PANTHER" id="PTHR18896:SF76">
    <property type="entry name" value="PHOSPHOLIPASE"/>
    <property type="match status" value="1"/>
</dbReference>
<keyword evidence="5" id="KW-0442">Lipid degradation</keyword>
<dbReference type="CDD" id="cd09141">
    <property type="entry name" value="PLDc_vPLD1_2_yPLD_like_2"/>
    <property type="match status" value="1"/>
</dbReference>
<evidence type="ECO:0000256" key="1">
    <source>
        <dbReference type="ARBA" id="ARBA00000798"/>
    </source>
</evidence>
<feature type="domain" description="PLD phosphodiesterase" evidence="7">
    <location>
        <begin position="606"/>
        <end position="633"/>
    </location>
</feature>
<keyword evidence="3" id="KW-0677">Repeat</keyword>
<dbReference type="Gene3D" id="3.30.870.10">
    <property type="entry name" value="Endonuclease Chain A"/>
    <property type="match status" value="3"/>
</dbReference>
<comment type="catalytic activity">
    <reaction evidence="1">
        <text>a 1,2-diacyl-sn-glycero-3-phosphocholine + H2O = a 1,2-diacyl-sn-glycero-3-phosphate + choline + H(+)</text>
        <dbReference type="Rhea" id="RHEA:14445"/>
        <dbReference type="ChEBI" id="CHEBI:15354"/>
        <dbReference type="ChEBI" id="CHEBI:15377"/>
        <dbReference type="ChEBI" id="CHEBI:15378"/>
        <dbReference type="ChEBI" id="CHEBI:57643"/>
        <dbReference type="ChEBI" id="CHEBI:58608"/>
        <dbReference type="EC" id="3.1.4.4"/>
    </reaction>
</comment>
<dbReference type="EMBL" id="BMAO01011637">
    <property type="protein sequence ID" value="GFQ75188.1"/>
    <property type="molecule type" value="Genomic_DNA"/>
</dbReference>
<dbReference type="PROSITE" id="PS50035">
    <property type="entry name" value="PLD"/>
    <property type="match status" value="2"/>
</dbReference>
<dbReference type="GO" id="GO:0004630">
    <property type="term" value="F:phospholipase D activity"/>
    <property type="evidence" value="ECO:0007669"/>
    <property type="project" value="UniProtKB-EC"/>
</dbReference>
<dbReference type="InterPro" id="IPR015679">
    <property type="entry name" value="PLipase_D_fam"/>
</dbReference>
<feature type="domain" description="PLD phosphodiesterase" evidence="7">
    <location>
        <begin position="198"/>
        <end position="225"/>
    </location>
</feature>
<evidence type="ECO:0000256" key="6">
    <source>
        <dbReference type="ARBA" id="ARBA00023098"/>
    </source>
</evidence>
<accession>A0A8X6FAJ6</accession>
<evidence type="ECO:0000256" key="2">
    <source>
        <dbReference type="ARBA" id="ARBA00012027"/>
    </source>
</evidence>
<dbReference type="InterPro" id="IPR001736">
    <property type="entry name" value="PLipase_D/transphosphatidylase"/>
</dbReference>
<dbReference type="Pfam" id="PF00614">
    <property type="entry name" value="PLDc"/>
    <property type="match status" value="1"/>
</dbReference>
<dbReference type="Proteomes" id="UP000887116">
    <property type="component" value="Unassembled WGS sequence"/>
</dbReference>
<dbReference type="GO" id="GO:0006654">
    <property type="term" value="P:phosphatidic acid biosynthetic process"/>
    <property type="evidence" value="ECO:0007669"/>
    <property type="project" value="InterPro"/>
</dbReference>
<gene>
    <name evidence="8" type="primary">PLD1</name>
    <name evidence="8" type="ORF">TNCT_474271</name>
</gene>
<keyword evidence="6" id="KW-0443">Lipid metabolism</keyword>
<dbReference type="OrthoDB" id="6426969at2759"/>
<dbReference type="GO" id="GO:0035556">
    <property type="term" value="P:intracellular signal transduction"/>
    <property type="evidence" value="ECO:0007669"/>
    <property type="project" value="InterPro"/>
</dbReference>
<keyword evidence="9" id="KW-1185">Reference proteome</keyword>
<name>A0A8X6FAJ6_TRICU</name>
<protein>
    <recommendedName>
        <fullName evidence="2">phospholipase D</fullName>
        <ecNumber evidence="2">3.1.4.4</ecNumber>
    </recommendedName>
</protein>
<dbReference type="GO" id="GO:0009395">
    <property type="term" value="P:phospholipid catabolic process"/>
    <property type="evidence" value="ECO:0007669"/>
    <property type="project" value="TreeGrafter"/>
</dbReference>
<dbReference type="Pfam" id="PF13091">
    <property type="entry name" value="PLDc_2"/>
    <property type="match status" value="1"/>
</dbReference>
<dbReference type="InterPro" id="IPR025202">
    <property type="entry name" value="PLD-like_dom"/>
</dbReference>
<sequence length="729" mass="84662">MFVKENFVGFMDPRSGRVENIILFDRAFRVDTYKNKVFIQNLSRQLHVTCESIEQAHVWMEEFNFVLDRSSKDFMCLNRYGSFAPPRQLTECRWIVDGATYFEAVAEVLEKATEEIYITDWWLSPEIYLKRPTVHGHYWQLDYILKRKARAGVRIYVLLYKELEVALGINSHHSEKQLRRMHKNINVIRHPEVSKGVFLWAHHEKLVCVDQSYAFVGGLDLCYGRWDDYQHKLSDFGDVKEKTKVMRHMSTAPRMGSARKSVSSNSMPGLISIGETANQKQEMYDQKKADLRTTVRKYQATQTFEGIQRRLSIEAAMDATGDVNAFSYLQPADRRRTMQEMTLMVLGMNRKFRLWHGKDYANFISRDIQDLHQPYSDNVDRETTPRMPWHDVGLFVQGKVARDVARHFILRWNHAKAEVYPRDSSFPYLMPKAYANMGDNIPSILSDNIGTIFRAECQVLRSLSHWSGGILETERSIHEAYINVIQDSKYFLYIENQFFITQPSGEKNVFNGIADALYYRIMKAYREKAAYHVYVVLPLLPAFEGELGTGTGTCIQAITYWNYKSICRGSTSLYQRLTKIIKDPSVYISFCGLRTYGVLHDKIVTELVYVHSKLLIADDQIAIIGSANINDRSLLGRRDSEMAIIIKDTHFLDKEKGRPHDAGKFCYSLRNAIFREHLGLMSNSEFDIQLRDPSSKNFSGGVWMKTAVENTRIYEEVTTYFLKTFYKFS</sequence>
<evidence type="ECO:0000259" key="7">
    <source>
        <dbReference type="PROSITE" id="PS50035"/>
    </source>
</evidence>
<evidence type="ECO:0000313" key="9">
    <source>
        <dbReference type="Proteomes" id="UP000887116"/>
    </source>
</evidence>
<dbReference type="AlphaFoldDB" id="A0A8X6FAJ6"/>
<keyword evidence="4" id="KW-0378">Hydrolase</keyword>
<organism evidence="8 9">
    <name type="scientific">Trichonephila clavata</name>
    <name type="common">Joro spider</name>
    <name type="synonym">Nephila clavata</name>
    <dbReference type="NCBI Taxonomy" id="2740835"/>
    <lineage>
        <taxon>Eukaryota</taxon>
        <taxon>Metazoa</taxon>
        <taxon>Ecdysozoa</taxon>
        <taxon>Arthropoda</taxon>
        <taxon>Chelicerata</taxon>
        <taxon>Arachnida</taxon>
        <taxon>Araneae</taxon>
        <taxon>Araneomorphae</taxon>
        <taxon>Entelegynae</taxon>
        <taxon>Araneoidea</taxon>
        <taxon>Nephilidae</taxon>
        <taxon>Trichonephila</taxon>
    </lineage>
</organism>
<evidence type="ECO:0000256" key="5">
    <source>
        <dbReference type="ARBA" id="ARBA00022963"/>
    </source>
</evidence>
<proteinExistence type="predicted"/>
<dbReference type="SMART" id="SM00155">
    <property type="entry name" value="PLDc"/>
    <property type="match status" value="2"/>
</dbReference>
<dbReference type="SUPFAM" id="SSF56024">
    <property type="entry name" value="Phospholipase D/nuclease"/>
    <property type="match status" value="2"/>
</dbReference>